<keyword evidence="2" id="KW-1185">Reference proteome</keyword>
<accession>A0AAD7NVV4</accession>
<comment type="caution">
    <text evidence="1">The sequence shown here is derived from an EMBL/GenBank/DDBJ whole genome shotgun (WGS) entry which is preliminary data.</text>
</comment>
<dbReference type="AlphaFoldDB" id="A0AAD7NVV4"/>
<evidence type="ECO:0000313" key="1">
    <source>
        <dbReference type="EMBL" id="KAJ7777240.1"/>
    </source>
</evidence>
<evidence type="ECO:0000313" key="2">
    <source>
        <dbReference type="Proteomes" id="UP001215598"/>
    </source>
</evidence>
<organism evidence="1 2">
    <name type="scientific">Mycena metata</name>
    <dbReference type="NCBI Taxonomy" id="1033252"/>
    <lineage>
        <taxon>Eukaryota</taxon>
        <taxon>Fungi</taxon>
        <taxon>Dikarya</taxon>
        <taxon>Basidiomycota</taxon>
        <taxon>Agaricomycotina</taxon>
        <taxon>Agaricomycetes</taxon>
        <taxon>Agaricomycetidae</taxon>
        <taxon>Agaricales</taxon>
        <taxon>Marasmiineae</taxon>
        <taxon>Mycenaceae</taxon>
        <taxon>Mycena</taxon>
    </lineage>
</organism>
<name>A0AAD7NVV4_9AGAR</name>
<protein>
    <submittedName>
        <fullName evidence="1">Uncharacterized protein</fullName>
    </submittedName>
</protein>
<proteinExistence type="predicted"/>
<sequence>MPSTAEVFSACSDIVMLQTATTTTTTSTVIATTTLHPEDTKTDFSTAPVTTTTTTTFLPVITQCAPSRPVSLIVTGSDGGQITFTYNIATSDACCELCFGNATSYCGAWKCLENSCELGVRAMDPGSSAPATGQCPTLGRYEFEEPGAFVGGDGPCSSGQYPPVLPS</sequence>
<dbReference type="Proteomes" id="UP001215598">
    <property type="component" value="Unassembled WGS sequence"/>
</dbReference>
<gene>
    <name evidence="1" type="ORF">B0H16DRAFT_1504818</name>
</gene>
<reference evidence="1" key="1">
    <citation type="submission" date="2023-03" db="EMBL/GenBank/DDBJ databases">
        <title>Massive genome expansion in bonnet fungi (Mycena s.s.) driven by repeated elements and novel gene families across ecological guilds.</title>
        <authorList>
            <consortium name="Lawrence Berkeley National Laboratory"/>
            <person name="Harder C.B."/>
            <person name="Miyauchi S."/>
            <person name="Viragh M."/>
            <person name="Kuo A."/>
            <person name="Thoen E."/>
            <person name="Andreopoulos B."/>
            <person name="Lu D."/>
            <person name="Skrede I."/>
            <person name="Drula E."/>
            <person name="Henrissat B."/>
            <person name="Morin E."/>
            <person name="Kohler A."/>
            <person name="Barry K."/>
            <person name="LaButti K."/>
            <person name="Morin E."/>
            <person name="Salamov A."/>
            <person name="Lipzen A."/>
            <person name="Mereny Z."/>
            <person name="Hegedus B."/>
            <person name="Baldrian P."/>
            <person name="Stursova M."/>
            <person name="Weitz H."/>
            <person name="Taylor A."/>
            <person name="Grigoriev I.V."/>
            <person name="Nagy L.G."/>
            <person name="Martin F."/>
            <person name="Kauserud H."/>
        </authorList>
    </citation>
    <scope>NUCLEOTIDE SEQUENCE</scope>
    <source>
        <strain evidence="1">CBHHK182m</strain>
    </source>
</reference>
<dbReference type="EMBL" id="JARKIB010000008">
    <property type="protein sequence ID" value="KAJ7777240.1"/>
    <property type="molecule type" value="Genomic_DNA"/>
</dbReference>